<evidence type="ECO:0000256" key="4">
    <source>
        <dbReference type="ARBA" id="ARBA00023033"/>
    </source>
</evidence>
<sequence length="153" mass="16366">MEISSIFFADVYAGHEVYGGSMEATYAGGSQVGVLDPVVMIGPMAAVTKSVGFVVTGSSSYIREAQEKFDTARKQAHVLGGLARFGGFTGVDLSPFPLDEPFEFKGELTDVGIHSAIENLKANPDIDQFGKERLWTPRKIGEIMAMGGDGKLE</sequence>
<evidence type="ECO:0000313" key="6">
    <source>
        <dbReference type="Proteomes" id="UP000005446"/>
    </source>
</evidence>
<dbReference type="Proteomes" id="UP000005446">
    <property type="component" value="Unassembled WGS sequence"/>
</dbReference>
<reference evidence="5 6" key="1">
    <citation type="journal article" date="2012" name="Eukaryot. Cell">
        <title>Genome sequence of the fungus Glarea lozoyensis: the first genome sequence of a species from the Helotiaceae family.</title>
        <authorList>
            <person name="Youssar L."/>
            <person name="Gruening B.A."/>
            <person name="Erxleben A."/>
            <person name="Guenther S."/>
            <person name="Huettel W."/>
        </authorList>
    </citation>
    <scope>NUCLEOTIDE SEQUENCE [LARGE SCALE GENOMIC DNA]</scope>
    <source>
        <strain evidence="6">ATCC 74030 / MF5533</strain>
    </source>
</reference>
<dbReference type="GO" id="GO:0004497">
    <property type="term" value="F:monooxygenase activity"/>
    <property type="evidence" value="ECO:0007669"/>
    <property type="project" value="UniProtKB-KW"/>
</dbReference>
<evidence type="ECO:0000256" key="1">
    <source>
        <dbReference type="ARBA" id="ARBA00022630"/>
    </source>
</evidence>
<keyword evidence="6" id="KW-1185">Reference proteome</keyword>
<evidence type="ECO:0000256" key="2">
    <source>
        <dbReference type="ARBA" id="ARBA00022643"/>
    </source>
</evidence>
<dbReference type="InParanoid" id="H0EXX1"/>
<protein>
    <submittedName>
        <fullName evidence="5">Uncharacterized protein</fullName>
    </submittedName>
</protein>
<evidence type="ECO:0000313" key="5">
    <source>
        <dbReference type="EMBL" id="EHK96614.1"/>
    </source>
</evidence>
<dbReference type="InterPro" id="IPR036661">
    <property type="entry name" value="Luciferase-like_sf"/>
</dbReference>
<dbReference type="InterPro" id="IPR051260">
    <property type="entry name" value="Diverse_substr_monoxygenases"/>
</dbReference>
<gene>
    <name evidence="5" type="ORF">M7I_7664</name>
</gene>
<evidence type="ECO:0000256" key="3">
    <source>
        <dbReference type="ARBA" id="ARBA00023002"/>
    </source>
</evidence>
<dbReference type="AlphaFoldDB" id="H0EXX1"/>
<dbReference type="PANTHER" id="PTHR30011:SF16">
    <property type="entry name" value="C2H2 FINGER DOMAIN TRANSCRIPTION FACTOR (EUROFUNG)-RELATED"/>
    <property type="match status" value="1"/>
</dbReference>
<comment type="caution">
    <text evidence="5">The sequence shown here is derived from an EMBL/GenBank/DDBJ whole genome shotgun (WGS) entry which is preliminary data.</text>
</comment>
<dbReference type="PANTHER" id="PTHR30011">
    <property type="entry name" value="ALKANESULFONATE MONOOXYGENASE-RELATED"/>
    <property type="match status" value="1"/>
</dbReference>
<accession>H0EXX1</accession>
<dbReference type="Gene3D" id="3.20.20.30">
    <property type="entry name" value="Luciferase-like domain"/>
    <property type="match status" value="2"/>
</dbReference>
<dbReference type="SUPFAM" id="SSF51679">
    <property type="entry name" value="Bacterial luciferase-like"/>
    <property type="match status" value="1"/>
</dbReference>
<dbReference type="EMBL" id="AGUE01000231">
    <property type="protein sequence ID" value="EHK96614.1"/>
    <property type="molecule type" value="Genomic_DNA"/>
</dbReference>
<dbReference type="HOGENOM" id="CLU_1713461_0_0_1"/>
<proteinExistence type="predicted"/>
<keyword evidence="1" id="KW-0285">Flavoprotein</keyword>
<dbReference type="GO" id="GO:0016705">
    <property type="term" value="F:oxidoreductase activity, acting on paired donors, with incorporation or reduction of molecular oxygen"/>
    <property type="evidence" value="ECO:0007669"/>
    <property type="project" value="InterPro"/>
</dbReference>
<organism evidence="5 6">
    <name type="scientific">Glarea lozoyensis (strain ATCC 74030 / MF5533)</name>
    <dbReference type="NCBI Taxonomy" id="1104152"/>
    <lineage>
        <taxon>Eukaryota</taxon>
        <taxon>Fungi</taxon>
        <taxon>Dikarya</taxon>
        <taxon>Ascomycota</taxon>
        <taxon>Pezizomycotina</taxon>
        <taxon>Leotiomycetes</taxon>
        <taxon>Helotiales</taxon>
        <taxon>Helotiaceae</taxon>
        <taxon>Glarea</taxon>
    </lineage>
</organism>
<keyword evidence="4" id="KW-0503">Monooxygenase</keyword>
<name>H0EXX1_GLAL7</name>
<keyword evidence="2" id="KW-0288">FMN</keyword>
<keyword evidence="3" id="KW-0560">Oxidoreductase</keyword>